<dbReference type="Gene3D" id="3.30.470.20">
    <property type="entry name" value="ATP-grasp fold, B domain"/>
    <property type="match status" value="1"/>
</dbReference>
<sequence>MTLLTDKLRDQPIIYVTHDIERALGLSLNTSGYHIITNSTPFGKTVAKNNPNVLLIESNELLDTHELLTSPETIEFIKKLKNPRILVFKNTKVIEKICAEHKWKLLNPSAELAQKVEDKISQIEWLGDLARFLPEHEILVLKDVIFAETPFILQFNKSHTGHGTILIDREKKLTDLKIRFPDRPVRVTKYLEGIILTTNNVVTKDDILVGNINYQITGLAPFTDEPFATVGNDFSLANQSLSEKQKKQYAEIVSTIGKKLRANGWKGLFGIDVLLEKTSGKLFLIEINARQPAGTTFEAKLQEAKINIQTESGQKIEKAITTFQAHLMSLLDLDLSDKKLIEINNGAQIILRNQNGLLWNKNELESISEKLITEKFNVIPYTNIAQGSDLLRIQSERGIMKNDGEFNDVGEKLLSALGVR</sequence>
<organism evidence="3 4">
    <name type="scientific">Candidatus Magasanikbacteria bacterium RIFCSPLOWO2_01_FULL_40_15</name>
    <dbReference type="NCBI Taxonomy" id="1798686"/>
    <lineage>
        <taxon>Bacteria</taxon>
        <taxon>Candidatus Magasanikiibacteriota</taxon>
    </lineage>
</organism>
<dbReference type="AlphaFoldDB" id="A0A1F6N3U5"/>
<evidence type="ECO:0000313" key="3">
    <source>
        <dbReference type="EMBL" id="OGH78544.1"/>
    </source>
</evidence>
<dbReference type="GO" id="GO:0005524">
    <property type="term" value="F:ATP binding"/>
    <property type="evidence" value="ECO:0007669"/>
    <property type="project" value="UniProtKB-UniRule"/>
</dbReference>
<protein>
    <recommendedName>
        <fullName evidence="2">ATP-grasp domain-containing protein</fullName>
    </recommendedName>
</protein>
<evidence type="ECO:0000256" key="1">
    <source>
        <dbReference type="PROSITE-ProRule" id="PRU00409"/>
    </source>
</evidence>
<comment type="caution">
    <text evidence="3">The sequence shown here is derived from an EMBL/GenBank/DDBJ whole genome shotgun (WGS) entry which is preliminary data.</text>
</comment>
<keyword evidence="1" id="KW-0547">Nucleotide-binding</keyword>
<dbReference type="GO" id="GO:0046872">
    <property type="term" value="F:metal ion binding"/>
    <property type="evidence" value="ECO:0007669"/>
    <property type="project" value="InterPro"/>
</dbReference>
<proteinExistence type="predicted"/>
<dbReference type="InterPro" id="IPR011761">
    <property type="entry name" value="ATP-grasp"/>
</dbReference>
<feature type="domain" description="ATP-grasp" evidence="2">
    <location>
        <begin position="123"/>
        <end position="317"/>
    </location>
</feature>
<keyword evidence="1" id="KW-0067">ATP-binding</keyword>
<dbReference type="Proteomes" id="UP000177040">
    <property type="component" value="Unassembled WGS sequence"/>
</dbReference>
<dbReference type="SUPFAM" id="SSF56059">
    <property type="entry name" value="Glutathione synthetase ATP-binding domain-like"/>
    <property type="match status" value="1"/>
</dbReference>
<evidence type="ECO:0000313" key="4">
    <source>
        <dbReference type="Proteomes" id="UP000177040"/>
    </source>
</evidence>
<dbReference type="PROSITE" id="PS50975">
    <property type="entry name" value="ATP_GRASP"/>
    <property type="match status" value="1"/>
</dbReference>
<accession>A0A1F6N3U5</accession>
<evidence type="ECO:0000259" key="2">
    <source>
        <dbReference type="PROSITE" id="PS50975"/>
    </source>
</evidence>
<name>A0A1F6N3U5_9BACT</name>
<reference evidence="3 4" key="1">
    <citation type="journal article" date="2016" name="Nat. Commun.">
        <title>Thousands of microbial genomes shed light on interconnected biogeochemical processes in an aquifer system.</title>
        <authorList>
            <person name="Anantharaman K."/>
            <person name="Brown C.T."/>
            <person name="Hug L.A."/>
            <person name="Sharon I."/>
            <person name="Castelle C.J."/>
            <person name="Probst A.J."/>
            <person name="Thomas B.C."/>
            <person name="Singh A."/>
            <person name="Wilkins M.J."/>
            <person name="Karaoz U."/>
            <person name="Brodie E.L."/>
            <person name="Williams K.H."/>
            <person name="Hubbard S.S."/>
            <person name="Banfield J.F."/>
        </authorList>
    </citation>
    <scope>NUCLEOTIDE SEQUENCE [LARGE SCALE GENOMIC DNA]</scope>
</reference>
<gene>
    <name evidence="3" type="ORF">A2983_02665</name>
</gene>
<dbReference type="EMBL" id="MFQH01000006">
    <property type="protein sequence ID" value="OGH78544.1"/>
    <property type="molecule type" value="Genomic_DNA"/>
</dbReference>